<evidence type="ECO:0000313" key="2">
    <source>
        <dbReference type="Proteomes" id="UP000276133"/>
    </source>
</evidence>
<sequence>MDQRVSFRRATVQVSKRCEARYGIKKWIQIRNVLGETNPKMYKKSKEHYFSGKKGGYGTKLEKRAMVRNLIFDWLSNAPSPESVRCSWMREKFVHSNQHRERILY</sequence>
<proteinExistence type="predicted"/>
<name>A0A3M7PE00_BRAPC</name>
<reference evidence="1 2" key="1">
    <citation type="journal article" date="2018" name="Sci. Rep.">
        <title>Genomic signatures of local adaptation to the degree of environmental predictability in rotifers.</title>
        <authorList>
            <person name="Franch-Gras L."/>
            <person name="Hahn C."/>
            <person name="Garcia-Roger E.M."/>
            <person name="Carmona M.J."/>
            <person name="Serra M."/>
            <person name="Gomez A."/>
        </authorList>
    </citation>
    <scope>NUCLEOTIDE SEQUENCE [LARGE SCALE GENOMIC DNA]</scope>
    <source>
        <strain evidence="1">HYR1</strain>
    </source>
</reference>
<comment type="caution">
    <text evidence="1">The sequence shown here is derived from an EMBL/GenBank/DDBJ whole genome shotgun (WGS) entry which is preliminary data.</text>
</comment>
<protein>
    <submittedName>
        <fullName evidence="1">Uncharacterized protein</fullName>
    </submittedName>
</protein>
<evidence type="ECO:0000313" key="1">
    <source>
        <dbReference type="EMBL" id="RMZ96964.1"/>
    </source>
</evidence>
<gene>
    <name evidence="1" type="ORF">BpHYR1_050622</name>
</gene>
<dbReference type="EMBL" id="REGN01011739">
    <property type="protein sequence ID" value="RMZ96964.1"/>
    <property type="molecule type" value="Genomic_DNA"/>
</dbReference>
<dbReference type="AlphaFoldDB" id="A0A3M7PE00"/>
<accession>A0A3M7PE00</accession>
<keyword evidence="2" id="KW-1185">Reference proteome</keyword>
<dbReference type="Proteomes" id="UP000276133">
    <property type="component" value="Unassembled WGS sequence"/>
</dbReference>
<organism evidence="1 2">
    <name type="scientific">Brachionus plicatilis</name>
    <name type="common">Marine rotifer</name>
    <name type="synonym">Brachionus muelleri</name>
    <dbReference type="NCBI Taxonomy" id="10195"/>
    <lineage>
        <taxon>Eukaryota</taxon>
        <taxon>Metazoa</taxon>
        <taxon>Spiralia</taxon>
        <taxon>Gnathifera</taxon>
        <taxon>Rotifera</taxon>
        <taxon>Eurotatoria</taxon>
        <taxon>Monogononta</taxon>
        <taxon>Pseudotrocha</taxon>
        <taxon>Ploima</taxon>
        <taxon>Brachionidae</taxon>
        <taxon>Brachionus</taxon>
    </lineage>
</organism>